<keyword evidence="6" id="KW-0472">Membrane</keyword>
<keyword evidence="2" id="KW-0732">Signal</keyword>
<dbReference type="PANTHER" id="PTHR24050">
    <property type="entry name" value="PA14 DOMAIN-CONTAINING PROTEIN"/>
    <property type="match status" value="1"/>
</dbReference>
<evidence type="ECO:0000313" key="9">
    <source>
        <dbReference type="Proteomes" id="UP001162164"/>
    </source>
</evidence>
<dbReference type="PROSITE" id="PS01187">
    <property type="entry name" value="EGF_CA"/>
    <property type="match status" value="2"/>
</dbReference>
<name>A0ABQ9K1E9_9CUCU</name>
<dbReference type="PROSITE" id="PS50026">
    <property type="entry name" value="EGF_3"/>
    <property type="match status" value="4"/>
</dbReference>
<feature type="domain" description="EGF-like" evidence="7">
    <location>
        <begin position="264"/>
        <end position="299"/>
    </location>
</feature>
<proteinExistence type="predicted"/>
<dbReference type="InterPro" id="IPR024731">
    <property type="entry name" value="NELL2-like_EGF"/>
</dbReference>
<dbReference type="InterPro" id="IPR049883">
    <property type="entry name" value="NOTCH1_EGF-like"/>
</dbReference>
<accession>A0ABQ9K1E9</accession>
<evidence type="ECO:0000313" key="8">
    <source>
        <dbReference type="EMBL" id="KAJ8984411.1"/>
    </source>
</evidence>
<sequence length="321" mass="35432">MNAKTITFVWMDVALTPMVVSTAFAILVLSRAKIEPSVLALSQKDDKSLRQGTSLEFPLTPCLLDEHRRLCEIRINHHIQGPDMSIKGNDLTHVPEVAPISTINECMLRPDICENGRCIDLPQGYRCECDTGYRLSGKTPGQQVCEGCDQNAQCINNDGSFRCECDAGFKGDGYSCVDIDECSNDPALCENGQCLNYPGSFRCECEMGFMHPNEGSEQSCVDINECDMFHNLCVFGKCENTFGMFRCDCHDGYKLDGSGGNCTDVDECESPQSCLYGECSNTDGSFHCVCPPHYELVPEGNACIELLLSSVKLAKLEKNKR</sequence>
<dbReference type="SUPFAM" id="SSF57184">
    <property type="entry name" value="Growth factor receptor domain"/>
    <property type="match status" value="2"/>
</dbReference>
<keyword evidence="3" id="KW-0677">Repeat</keyword>
<feature type="domain" description="EGF-like" evidence="7">
    <location>
        <begin position="102"/>
        <end position="146"/>
    </location>
</feature>
<dbReference type="Pfam" id="PF12947">
    <property type="entry name" value="EGF_3"/>
    <property type="match status" value="1"/>
</dbReference>
<dbReference type="InterPro" id="IPR018097">
    <property type="entry name" value="EGF_Ca-bd_CS"/>
</dbReference>
<dbReference type="PROSITE" id="PS00010">
    <property type="entry name" value="ASX_HYDROXYL"/>
    <property type="match status" value="4"/>
</dbReference>
<dbReference type="InterPro" id="IPR001881">
    <property type="entry name" value="EGF-like_Ca-bd_dom"/>
</dbReference>
<keyword evidence="1 5" id="KW-0245">EGF-like domain</keyword>
<evidence type="ECO:0000256" key="3">
    <source>
        <dbReference type="ARBA" id="ARBA00022737"/>
    </source>
</evidence>
<gene>
    <name evidence="8" type="ORF">NQ317_001020</name>
</gene>
<organism evidence="8 9">
    <name type="scientific">Molorchus minor</name>
    <dbReference type="NCBI Taxonomy" id="1323400"/>
    <lineage>
        <taxon>Eukaryota</taxon>
        <taxon>Metazoa</taxon>
        <taxon>Ecdysozoa</taxon>
        <taxon>Arthropoda</taxon>
        <taxon>Hexapoda</taxon>
        <taxon>Insecta</taxon>
        <taxon>Pterygota</taxon>
        <taxon>Neoptera</taxon>
        <taxon>Endopterygota</taxon>
        <taxon>Coleoptera</taxon>
        <taxon>Polyphaga</taxon>
        <taxon>Cucujiformia</taxon>
        <taxon>Chrysomeloidea</taxon>
        <taxon>Cerambycidae</taxon>
        <taxon>Lamiinae</taxon>
        <taxon>Monochamini</taxon>
        <taxon>Molorchus</taxon>
    </lineage>
</organism>
<dbReference type="Pfam" id="PF00008">
    <property type="entry name" value="EGF"/>
    <property type="match status" value="1"/>
</dbReference>
<keyword evidence="4" id="KW-1015">Disulfide bond</keyword>
<evidence type="ECO:0000256" key="4">
    <source>
        <dbReference type="ARBA" id="ARBA00023157"/>
    </source>
</evidence>
<dbReference type="SMART" id="SM00181">
    <property type="entry name" value="EGF"/>
    <property type="match status" value="5"/>
</dbReference>
<keyword evidence="6" id="KW-0812">Transmembrane</keyword>
<keyword evidence="9" id="KW-1185">Reference proteome</keyword>
<feature type="domain" description="EGF-like" evidence="7">
    <location>
        <begin position="178"/>
        <end position="215"/>
    </location>
</feature>
<feature type="transmembrane region" description="Helical" evidence="6">
    <location>
        <begin position="6"/>
        <end position="29"/>
    </location>
</feature>
<evidence type="ECO:0000256" key="5">
    <source>
        <dbReference type="PROSITE-ProRule" id="PRU00076"/>
    </source>
</evidence>
<protein>
    <recommendedName>
        <fullName evidence="7">EGF-like domain-containing protein</fullName>
    </recommendedName>
</protein>
<comment type="caution">
    <text evidence="8">The sequence shown here is derived from an EMBL/GenBank/DDBJ whole genome shotgun (WGS) entry which is preliminary data.</text>
</comment>
<dbReference type="Gene3D" id="2.10.25.10">
    <property type="entry name" value="Laminin"/>
    <property type="match status" value="5"/>
</dbReference>
<dbReference type="Proteomes" id="UP001162164">
    <property type="component" value="Unassembled WGS sequence"/>
</dbReference>
<dbReference type="InterPro" id="IPR009030">
    <property type="entry name" value="Growth_fac_rcpt_cys_sf"/>
</dbReference>
<dbReference type="SMART" id="SM00179">
    <property type="entry name" value="EGF_CA"/>
    <property type="match status" value="5"/>
</dbReference>
<comment type="caution">
    <text evidence="5">Lacks conserved residue(s) required for the propagation of feature annotation.</text>
</comment>
<evidence type="ECO:0000256" key="1">
    <source>
        <dbReference type="ARBA" id="ARBA00022536"/>
    </source>
</evidence>
<dbReference type="Pfam" id="PF07645">
    <property type="entry name" value="EGF_CA"/>
    <property type="match status" value="3"/>
</dbReference>
<feature type="domain" description="EGF-like" evidence="7">
    <location>
        <begin position="222"/>
        <end position="259"/>
    </location>
</feature>
<keyword evidence="6" id="KW-1133">Transmembrane helix</keyword>
<evidence type="ECO:0000256" key="2">
    <source>
        <dbReference type="ARBA" id="ARBA00022729"/>
    </source>
</evidence>
<dbReference type="InterPro" id="IPR000742">
    <property type="entry name" value="EGF"/>
</dbReference>
<dbReference type="InterPro" id="IPR000152">
    <property type="entry name" value="EGF-type_Asp/Asn_hydroxyl_site"/>
</dbReference>
<dbReference type="PANTHER" id="PTHR24050:SF28">
    <property type="entry name" value="UROMODULIN-LIKE"/>
    <property type="match status" value="1"/>
</dbReference>
<dbReference type="InterPro" id="IPR052235">
    <property type="entry name" value="Nephronectin_domain"/>
</dbReference>
<dbReference type="EMBL" id="JAPWTJ010000037">
    <property type="protein sequence ID" value="KAJ8984411.1"/>
    <property type="molecule type" value="Genomic_DNA"/>
</dbReference>
<dbReference type="CDD" id="cd00054">
    <property type="entry name" value="EGF_CA"/>
    <property type="match status" value="5"/>
</dbReference>
<evidence type="ECO:0000256" key="6">
    <source>
        <dbReference type="SAM" id="Phobius"/>
    </source>
</evidence>
<evidence type="ECO:0000259" key="7">
    <source>
        <dbReference type="PROSITE" id="PS50026"/>
    </source>
</evidence>
<reference evidence="8" key="1">
    <citation type="journal article" date="2023" name="Insect Mol. Biol.">
        <title>Genome sequencing provides insights into the evolution of gene families encoding plant cell wall-degrading enzymes in longhorned beetles.</title>
        <authorList>
            <person name="Shin N.R."/>
            <person name="Okamura Y."/>
            <person name="Kirsch R."/>
            <person name="Pauchet Y."/>
        </authorList>
    </citation>
    <scope>NUCLEOTIDE SEQUENCE</scope>
    <source>
        <strain evidence="8">MMC_N1</strain>
    </source>
</reference>